<dbReference type="SUPFAM" id="SSF111369">
    <property type="entry name" value="HlyD-like secretion proteins"/>
    <property type="match status" value="1"/>
</dbReference>
<protein>
    <submittedName>
        <fullName evidence="8">Putative Co/Zn/Cd efflux system membrane fusion protein</fullName>
    </submittedName>
</protein>
<keyword evidence="4" id="KW-0732">Signal</keyword>
<feature type="domain" description="Multidrug resistance protein MdtA-like C-terminal permuted SH3" evidence="7">
    <location>
        <begin position="294"/>
        <end position="354"/>
    </location>
</feature>
<dbReference type="GO" id="GO:1990281">
    <property type="term" value="C:efflux pump complex"/>
    <property type="evidence" value="ECO:0007669"/>
    <property type="project" value="TreeGrafter"/>
</dbReference>
<dbReference type="PATRIC" id="fig|1265313.6.peg.1909"/>
<comment type="caution">
    <text evidence="8">The sequence shown here is derived from an EMBL/GenBank/DDBJ whole genome shotgun (WGS) entry which is preliminary data.</text>
</comment>
<gene>
    <name evidence="8" type="ORF">HRUBRA_01930</name>
</gene>
<reference evidence="8 9" key="1">
    <citation type="journal article" date="2014" name="Genome Announc.">
        <title>Genome Sequence of Gammaproteobacterial Pseudohaliea rubra Type Strain DSM 19751, Isolated from Coastal Seawater of the Mediterranean Sea.</title>
        <authorList>
            <person name="Spring S."/>
            <person name="Fiebig A."/>
            <person name="Riedel T."/>
            <person name="Goker M."/>
            <person name="Klenk H.P."/>
        </authorList>
    </citation>
    <scope>NUCLEOTIDE SEQUENCE [LARGE SCALE GENOMIC DNA]</scope>
    <source>
        <strain evidence="8 9">DSM 19751</strain>
    </source>
</reference>
<dbReference type="Gene3D" id="2.40.30.170">
    <property type="match status" value="1"/>
</dbReference>
<evidence type="ECO:0000259" key="5">
    <source>
        <dbReference type="Pfam" id="PF25876"/>
    </source>
</evidence>
<evidence type="ECO:0000259" key="7">
    <source>
        <dbReference type="Pfam" id="PF25967"/>
    </source>
</evidence>
<comment type="similarity">
    <text evidence="2">Belongs to the membrane fusion protein (MFP) (TC 8.A.1) family.</text>
</comment>
<name>A0A095XV38_9GAMM</name>
<evidence type="ECO:0000313" key="9">
    <source>
        <dbReference type="Proteomes" id="UP000029640"/>
    </source>
</evidence>
<evidence type="ECO:0000259" key="6">
    <source>
        <dbReference type="Pfam" id="PF25917"/>
    </source>
</evidence>
<dbReference type="GO" id="GO:0015562">
    <property type="term" value="F:efflux transmembrane transporter activity"/>
    <property type="evidence" value="ECO:0007669"/>
    <property type="project" value="TreeGrafter"/>
</dbReference>
<dbReference type="EMBL" id="AUVB01000054">
    <property type="protein sequence ID" value="KGE03551.1"/>
    <property type="molecule type" value="Genomic_DNA"/>
</dbReference>
<proteinExistence type="inferred from homology"/>
<organism evidence="8 9">
    <name type="scientific">Pseudohaliea rubra DSM 19751</name>
    <dbReference type="NCBI Taxonomy" id="1265313"/>
    <lineage>
        <taxon>Bacteria</taxon>
        <taxon>Pseudomonadati</taxon>
        <taxon>Pseudomonadota</taxon>
        <taxon>Gammaproteobacteria</taxon>
        <taxon>Cellvibrionales</taxon>
        <taxon>Halieaceae</taxon>
        <taxon>Pseudohaliea</taxon>
    </lineage>
</organism>
<evidence type="ECO:0000256" key="3">
    <source>
        <dbReference type="ARBA" id="ARBA00022448"/>
    </source>
</evidence>
<dbReference type="InterPro" id="IPR058624">
    <property type="entry name" value="MdtA-like_HH"/>
</dbReference>
<dbReference type="Proteomes" id="UP000029640">
    <property type="component" value="Unassembled WGS sequence"/>
</dbReference>
<accession>A0A095XV38</accession>
<dbReference type="PANTHER" id="PTHR30469:SF20">
    <property type="entry name" value="EFFLUX RND TRANSPORTER PERIPLASMIC ADAPTOR SUBUNIT"/>
    <property type="match status" value="1"/>
</dbReference>
<evidence type="ECO:0000313" key="8">
    <source>
        <dbReference type="EMBL" id="KGE03551.1"/>
    </source>
</evidence>
<dbReference type="Pfam" id="PF25967">
    <property type="entry name" value="RND-MFP_C"/>
    <property type="match status" value="1"/>
</dbReference>
<comment type="subcellular location">
    <subcellularLocation>
        <location evidence="1">Cell envelope</location>
    </subcellularLocation>
</comment>
<dbReference type="Gene3D" id="1.10.287.470">
    <property type="entry name" value="Helix hairpin bin"/>
    <property type="match status" value="1"/>
</dbReference>
<dbReference type="NCBIfam" id="TIGR01730">
    <property type="entry name" value="RND_mfp"/>
    <property type="match status" value="1"/>
</dbReference>
<feature type="signal peptide" evidence="4">
    <location>
        <begin position="1"/>
        <end position="19"/>
    </location>
</feature>
<feature type="domain" description="Multidrug resistance protein MdtA-like alpha-helical hairpin" evidence="5">
    <location>
        <begin position="96"/>
        <end position="157"/>
    </location>
</feature>
<dbReference type="PANTHER" id="PTHR30469">
    <property type="entry name" value="MULTIDRUG RESISTANCE PROTEIN MDTA"/>
    <property type="match status" value="1"/>
</dbReference>
<dbReference type="OrthoDB" id="2110899at2"/>
<dbReference type="eggNOG" id="COG0845">
    <property type="taxonomic scope" value="Bacteria"/>
</dbReference>
<keyword evidence="3" id="KW-0813">Transport</keyword>
<evidence type="ECO:0000256" key="2">
    <source>
        <dbReference type="ARBA" id="ARBA00009477"/>
    </source>
</evidence>
<dbReference type="Pfam" id="PF25876">
    <property type="entry name" value="HH_MFP_RND"/>
    <property type="match status" value="1"/>
</dbReference>
<dbReference type="RefSeq" id="WP_035513514.1">
    <property type="nucleotide sequence ID" value="NZ_KN234745.1"/>
</dbReference>
<evidence type="ECO:0000256" key="4">
    <source>
        <dbReference type="SAM" id="SignalP"/>
    </source>
</evidence>
<dbReference type="Gene3D" id="2.40.420.20">
    <property type="match status" value="1"/>
</dbReference>
<evidence type="ECO:0000256" key="1">
    <source>
        <dbReference type="ARBA" id="ARBA00004196"/>
    </source>
</evidence>
<dbReference type="InterPro" id="IPR058627">
    <property type="entry name" value="MdtA-like_C"/>
</dbReference>
<sequence>MLFVPRAPLVLLAATLALSACGQRKEGAPAEPAVRPVRTNVVAEGAGSELRRFPGRVEATQQAELSFRVAGLLRDIPVREGDRVETGVLLARLDPTDFETTLADRQATFDNAERNFRRASELVESGSISRLDYDRMEAQFRSAEAALKQARNNLAYTELRAPFAGRVAQRLVENFEEVQAKQPVLYLQGSRQLDVVIDLPEGIIRTVRRETAVNAEEDVRSSDAARVRAWASFDDHPALRLPLTLREVATRADPAAQTYRVTFSMEPPAEFTVLPGMSAEVAVDFSPLYGGDQAFWVPASAVQADAELEPRVWLYDPATGTVSGRPVSVGRLAEDRIEVLAGLAGGEEIITAGAPYLAEGMRVKPLPQLEQAEPRPGDR</sequence>
<dbReference type="HOGENOM" id="CLU_018816_1_0_6"/>
<feature type="chain" id="PRO_5001914640" evidence="4">
    <location>
        <begin position="20"/>
        <end position="379"/>
    </location>
</feature>
<dbReference type="AlphaFoldDB" id="A0A095XV38"/>
<dbReference type="Gene3D" id="2.40.50.100">
    <property type="match status" value="1"/>
</dbReference>
<dbReference type="STRING" id="1265313.HRUBRA_01930"/>
<dbReference type="Pfam" id="PF25917">
    <property type="entry name" value="BSH_RND"/>
    <property type="match status" value="1"/>
</dbReference>
<dbReference type="PROSITE" id="PS51257">
    <property type="entry name" value="PROKAR_LIPOPROTEIN"/>
    <property type="match status" value="1"/>
</dbReference>
<feature type="domain" description="Multidrug resistance protein MdtA-like barrel-sandwich hybrid" evidence="6">
    <location>
        <begin position="62"/>
        <end position="182"/>
    </location>
</feature>
<keyword evidence="9" id="KW-1185">Reference proteome</keyword>
<dbReference type="InterPro" id="IPR058625">
    <property type="entry name" value="MdtA-like_BSH"/>
</dbReference>
<dbReference type="InterPro" id="IPR006143">
    <property type="entry name" value="RND_pump_MFP"/>
</dbReference>